<sequence>MDCFACPYDDFDMHSFSTLPDSDSSYQCFNYETTPNFVPAEVSNYSVASAKPTSDMIMPSSSPIPSQLISFNHFNNPALVSQGASEDSIFSNYGNPPNQFAARTPTQTQEHIIAERKRREKLSQNFIALSAILPGLAREQVQTLEEQAAKEGVGSALLVKRSVLFISDDSLTKSDKIFDNHCYKSLPEIRVRVSGNDVLIKIHCHKQSGYETIILGEIEKHDHLTVHSFSFLPFGNTIIDATIIAKMNKENCKTSKDIVRSLQQALKQII</sequence>
<dbReference type="PANTHER" id="PTHR45959:SF34">
    <property type="entry name" value="BASIC HELIX LOOP HELIX (BHLH) DNA-BINDING FAMILY PROTEIN"/>
    <property type="match status" value="1"/>
</dbReference>
<dbReference type="AlphaFoldDB" id="C0JP20"/>
<proteinExistence type="predicted"/>
<evidence type="ECO:0000256" key="4">
    <source>
        <dbReference type="ARBA" id="ARBA00023242"/>
    </source>
</evidence>
<comment type="subcellular location">
    <subcellularLocation>
        <location evidence="1">Nucleus</location>
    </subcellularLocation>
</comment>
<evidence type="ECO:0000313" key="5">
    <source>
        <dbReference type="EMBL" id="ACN21639.1"/>
    </source>
</evidence>
<dbReference type="Gene3D" id="4.10.280.10">
    <property type="entry name" value="Helix-loop-helix DNA-binding domain"/>
    <property type="match status" value="1"/>
</dbReference>
<protein>
    <submittedName>
        <fullName evidence="5">Putative basic helix-loop-helix protein BHLH18</fullName>
    </submittedName>
</protein>
<evidence type="ECO:0000256" key="3">
    <source>
        <dbReference type="ARBA" id="ARBA00023163"/>
    </source>
</evidence>
<dbReference type="SUPFAM" id="SSF47459">
    <property type="entry name" value="HLH, helix-loop-helix DNA-binding domain"/>
    <property type="match status" value="1"/>
</dbReference>
<accession>C0JP20</accession>
<organism evidence="5">
    <name type="scientific">Lotus japonicus</name>
    <name type="common">Lotus corniculatus var. japonicus</name>
    <dbReference type="NCBI Taxonomy" id="34305"/>
    <lineage>
        <taxon>Eukaryota</taxon>
        <taxon>Viridiplantae</taxon>
        <taxon>Streptophyta</taxon>
        <taxon>Embryophyta</taxon>
        <taxon>Tracheophyta</taxon>
        <taxon>Spermatophyta</taxon>
        <taxon>Magnoliopsida</taxon>
        <taxon>eudicotyledons</taxon>
        <taxon>Gunneridae</taxon>
        <taxon>Pentapetalae</taxon>
        <taxon>rosids</taxon>
        <taxon>fabids</taxon>
        <taxon>Fabales</taxon>
        <taxon>Fabaceae</taxon>
        <taxon>Papilionoideae</taxon>
        <taxon>50 kb inversion clade</taxon>
        <taxon>NPAAA clade</taxon>
        <taxon>Hologalegina</taxon>
        <taxon>robinioid clade</taxon>
        <taxon>Loteae</taxon>
        <taxon>Lotus</taxon>
    </lineage>
</organism>
<dbReference type="GO" id="GO:0005634">
    <property type="term" value="C:nucleus"/>
    <property type="evidence" value="ECO:0007669"/>
    <property type="project" value="UniProtKB-SubCell"/>
</dbReference>
<reference evidence="5" key="1">
    <citation type="submission" date="2008-10" db="EMBL/GenBank/DDBJ databases">
        <title>Conservation of Lotus and Arabidopsis basic helix-loop-helix proteins reveals new players in root hair development.</title>
        <authorList>
            <person name="Karas B."/>
            <person name="Amyot L."/>
            <person name="Johansen C."/>
            <person name="Sato S."/>
            <person name="Tabata S."/>
            <person name="Kawaguchi M."/>
            <person name="Szczyglowski K."/>
        </authorList>
    </citation>
    <scope>NUCLEOTIDE SEQUENCE</scope>
</reference>
<keyword evidence="3" id="KW-0804">Transcription</keyword>
<keyword evidence="4" id="KW-0539">Nucleus</keyword>
<dbReference type="InterPro" id="IPR036638">
    <property type="entry name" value="HLH_DNA-bd_sf"/>
</dbReference>
<dbReference type="EMBL" id="FJ379755">
    <property type="protein sequence ID" value="ACN21639.1"/>
    <property type="molecule type" value="Genomic_DNA"/>
</dbReference>
<keyword evidence="2" id="KW-0805">Transcription regulation</keyword>
<dbReference type="InterPro" id="IPR052610">
    <property type="entry name" value="bHLH_transcription_regulator"/>
</dbReference>
<dbReference type="PANTHER" id="PTHR45959">
    <property type="entry name" value="BHLH TRANSCRIPTION FACTOR"/>
    <property type="match status" value="1"/>
</dbReference>
<evidence type="ECO:0000256" key="2">
    <source>
        <dbReference type="ARBA" id="ARBA00023015"/>
    </source>
</evidence>
<evidence type="ECO:0000256" key="1">
    <source>
        <dbReference type="ARBA" id="ARBA00004123"/>
    </source>
</evidence>
<name>C0JP20_LOTJA</name>
<dbReference type="GO" id="GO:0046983">
    <property type="term" value="F:protein dimerization activity"/>
    <property type="evidence" value="ECO:0007669"/>
    <property type="project" value="InterPro"/>
</dbReference>